<dbReference type="GO" id="GO:0003777">
    <property type="term" value="F:microtubule motor activity"/>
    <property type="evidence" value="ECO:0007669"/>
    <property type="project" value="InterPro"/>
</dbReference>
<evidence type="ECO:0000256" key="2">
    <source>
        <dbReference type="ARBA" id="ARBA00022840"/>
    </source>
</evidence>
<evidence type="ECO:0000256" key="1">
    <source>
        <dbReference type="ARBA" id="ARBA00022741"/>
    </source>
</evidence>
<feature type="region of interest" description="Disordered" evidence="7">
    <location>
        <begin position="494"/>
        <end position="547"/>
    </location>
</feature>
<dbReference type="Pfam" id="PF00225">
    <property type="entry name" value="Kinesin"/>
    <property type="match status" value="1"/>
</dbReference>
<dbReference type="InterPro" id="IPR019821">
    <property type="entry name" value="Kinesin_motor_CS"/>
</dbReference>
<dbReference type="EMBL" id="LGRX02031893">
    <property type="protein sequence ID" value="KAK3244409.1"/>
    <property type="molecule type" value="Genomic_DNA"/>
</dbReference>
<evidence type="ECO:0000313" key="10">
    <source>
        <dbReference type="Proteomes" id="UP001190700"/>
    </source>
</evidence>
<feature type="domain" description="Kinesin motor" evidence="8">
    <location>
        <begin position="3"/>
        <end position="338"/>
    </location>
</feature>
<feature type="binding site" evidence="5">
    <location>
        <begin position="86"/>
        <end position="93"/>
    </location>
    <ligand>
        <name>ATP</name>
        <dbReference type="ChEBI" id="CHEBI:30616"/>
    </ligand>
</feature>
<dbReference type="GO" id="GO:0033044">
    <property type="term" value="P:regulation of chromosome organization"/>
    <property type="evidence" value="ECO:0007669"/>
    <property type="project" value="UniProtKB-ARBA"/>
</dbReference>
<keyword evidence="1 5" id="KW-0547">Nucleotide-binding</keyword>
<dbReference type="PROSITE" id="PS00411">
    <property type="entry name" value="KINESIN_MOTOR_1"/>
    <property type="match status" value="1"/>
</dbReference>
<dbReference type="GO" id="GO:0140694">
    <property type="term" value="P:membraneless organelle assembly"/>
    <property type="evidence" value="ECO:0007669"/>
    <property type="project" value="UniProtKB-ARBA"/>
</dbReference>
<dbReference type="InterPro" id="IPR027640">
    <property type="entry name" value="Kinesin-like_fam"/>
</dbReference>
<dbReference type="Proteomes" id="UP001190700">
    <property type="component" value="Unassembled WGS sequence"/>
</dbReference>
<feature type="region of interest" description="Disordered" evidence="7">
    <location>
        <begin position="434"/>
        <end position="479"/>
    </location>
</feature>
<dbReference type="GO" id="GO:0000226">
    <property type="term" value="P:microtubule cytoskeleton organization"/>
    <property type="evidence" value="ECO:0007669"/>
    <property type="project" value="UniProtKB-ARBA"/>
</dbReference>
<evidence type="ECO:0000256" key="5">
    <source>
        <dbReference type="PROSITE-ProRule" id="PRU00283"/>
    </source>
</evidence>
<dbReference type="GO" id="GO:0000278">
    <property type="term" value="P:mitotic cell cycle"/>
    <property type="evidence" value="ECO:0007669"/>
    <property type="project" value="UniProtKB-ARBA"/>
</dbReference>
<dbReference type="GO" id="GO:0007018">
    <property type="term" value="P:microtubule-based movement"/>
    <property type="evidence" value="ECO:0007669"/>
    <property type="project" value="InterPro"/>
</dbReference>
<feature type="compositionally biased region" description="Polar residues" evidence="7">
    <location>
        <begin position="434"/>
        <end position="449"/>
    </location>
</feature>
<dbReference type="GO" id="GO:1901987">
    <property type="term" value="P:regulation of cell cycle phase transition"/>
    <property type="evidence" value="ECO:0007669"/>
    <property type="project" value="UniProtKB-ARBA"/>
</dbReference>
<dbReference type="PRINTS" id="PR00380">
    <property type="entry name" value="KINESINHEAVY"/>
</dbReference>
<evidence type="ECO:0000256" key="7">
    <source>
        <dbReference type="SAM" id="MobiDB-lite"/>
    </source>
</evidence>
<dbReference type="PROSITE" id="PS50067">
    <property type="entry name" value="KINESIN_MOTOR_2"/>
    <property type="match status" value="1"/>
</dbReference>
<dbReference type="PANTHER" id="PTHR47968:SF75">
    <property type="entry name" value="CENTROMERE-ASSOCIATED PROTEIN E"/>
    <property type="match status" value="1"/>
</dbReference>
<dbReference type="GO" id="GO:0005524">
    <property type="term" value="F:ATP binding"/>
    <property type="evidence" value="ECO:0007669"/>
    <property type="project" value="UniProtKB-UniRule"/>
</dbReference>
<dbReference type="FunFam" id="3.40.850.10:FF:000026">
    <property type="entry name" value="Centromere-associated protein E"/>
    <property type="match status" value="1"/>
</dbReference>
<dbReference type="CDD" id="cd01374">
    <property type="entry name" value="KISc_CENP_E"/>
    <property type="match status" value="1"/>
</dbReference>
<dbReference type="InterPro" id="IPR036961">
    <property type="entry name" value="Kinesin_motor_dom_sf"/>
</dbReference>
<dbReference type="InterPro" id="IPR001752">
    <property type="entry name" value="Kinesin_motor_dom"/>
</dbReference>
<evidence type="ECO:0000313" key="9">
    <source>
        <dbReference type="EMBL" id="KAK3244409.1"/>
    </source>
</evidence>
<organism evidence="9 10">
    <name type="scientific">Cymbomonas tetramitiformis</name>
    <dbReference type="NCBI Taxonomy" id="36881"/>
    <lineage>
        <taxon>Eukaryota</taxon>
        <taxon>Viridiplantae</taxon>
        <taxon>Chlorophyta</taxon>
        <taxon>Pyramimonadophyceae</taxon>
        <taxon>Pyramimonadales</taxon>
        <taxon>Pyramimonadaceae</taxon>
        <taxon>Cymbomonas</taxon>
    </lineage>
</organism>
<dbReference type="GO" id="GO:0000779">
    <property type="term" value="C:condensed chromosome, centromeric region"/>
    <property type="evidence" value="ECO:0007669"/>
    <property type="project" value="UniProtKB-ARBA"/>
</dbReference>
<feature type="compositionally biased region" description="Low complexity" evidence="7">
    <location>
        <begin position="531"/>
        <end position="544"/>
    </location>
</feature>
<keyword evidence="3 6" id="KW-0175">Coiled coil</keyword>
<evidence type="ECO:0000256" key="4">
    <source>
        <dbReference type="ARBA" id="ARBA00023175"/>
    </source>
</evidence>
<sequence length="1318" mass="144571">MERISVSVRVRPLNSAEQGEGGEKSWRVSGNSLLQLGSGDSVKGTPFVVDHVFDTECNTLTVYENTAQELIHSVVDGFNGTIFAYGQTSSGKTHTMRGSPEEPGVIPRSVQDVFSKIEASRGREFLLRVSYMELYNEEIKDLLLPSKCKLQVHEDNERGIYVAGLHEEIVTSPEQVLTLMDKGEHNRHVGETNMNQRSSRSHTIFRMVIESRDCTNDEGTTPPEALVCDAVLVATLHLVDLAGSERISKTGAAGSRMKEGVHINKSLSVLGNVINKLSEGGDKVGGHIPYRDSKLTRILQPALGGNAKTAIICNVTPSALHADETKGTLHFACRAKNVTNSATVNEILTDQALLRRQKKEIEELRQKLEGAGQIFDEETINELRKEMFAVEQQKQAMAMQLEEEREQQVKKQQELDVQAKKIENLQKLVLVGASQNQQGAQSDSEQSDSLGKKGSRRITWCGKASEQRKMLESSVGKRRKMDAGFAPGFETLEEEQELEMGTEEAASPLCQEPSGRPPANPSGEQVLPTVAGPASESRESPASAQSHLHTRLRELEMENKFMQRELDSVTDLARQLQENLTHEQSTREEAEREVLQLKHSSADLEAGDVGSDAEMQIKQLQQKLQEMQEAYSSAVRVNAEHELRSASSQALEARADEETLSEEAQRLRAALPQGNTDDEVSVQALKEQLATLEQEKLTWRTQMDASTQQVVLHEATAAAPELELLRGQLAQSEQKITALRGESARLGKELKAASAAPKSLQKEVEVLRKEVERSREKNGQTDAKLRQALQEKSAALQEKASMEKEAKRLRNQSSALSKQEGHLEKKREKVAGELGEARAQVVALEGSLQKAVADLEAAQQTTLEMAAEREGLQAQLAESSSLVESLNQQTQMMQDALAAAIEVKQVAEHDIASARLQLEKLQSQHSETHQQLESSQAALGVAEGKLPLIDELQRELEKLQSQHSETQQQLESSQAALGVAEGKLPLIDELQQEVKTMTEQLDMKTGKEEDSGRQIAALQHEAQSLKQELEVQLAAQLALEQEVSDARAARTEALQSQAEAQKLREEMTGHTEAAEVARAEAQELCKSMARLGGARDQAWAEVERLREEAKVQQDLREASEKHEAEVLQETRSAMQRQAEEERLAWVVKEQALQQQLAAVQEQLQAAAEGCEAREVAVAAQLSTMQVCAVDGGEGGSPAEHNAGMRCVDLGRGQPSWSTMHALCGLGRAAQLINAGVDGGGDSLAEHNAGGYLGGGRMSVRVVPQARCSTLEEESAAKQAELERIGCEMVEQEAAAEAARAEVERMGSEMAEQKETVEM</sequence>
<dbReference type="GO" id="GO:0042327">
    <property type="term" value="P:positive regulation of phosphorylation"/>
    <property type="evidence" value="ECO:0007669"/>
    <property type="project" value="UniProtKB-ARBA"/>
</dbReference>
<comment type="similarity">
    <text evidence="5">Belongs to the TRAFAC class myosin-kinesin ATPase superfamily. Kinesin family.</text>
</comment>
<name>A0AAE0BYF1_9CHLO</name>
<accession>A0AAE0BYF1</accession>
<feature type="non-terminal residue" evidence="9">
    <location>
        <position position="1318"/>
    </location>
</feature>
<keyword evidence="10" id="KW-1185">Reference proteome</keyword>
<dbReference type="InterPro" id="IPR027417">
    <property type="entry name" value="P-loop_NTPase"/>
</dbReference>
<feature type="coiled-coil region" evidence="6">
    <location>
        <begin position="552"/>
        <end position="749"/>
    </location>
</feature>
<dbReference type="GO" id="GO:0043515">
    <property type="term" value="F:kinetochore binding"/>
    <property type="evidence" value="ECO:0007669"/>
    <property type="project" value="UniProtKB-ARBA"/>
</dbReference>
<dbReference type="SUPFAM" id="SSF52540">
    <property type="entry name" value="P-loop containing nucleoside triphosphate hydrolases"/>
    <property type="match status" value="1"/>
</dbReference>
<gene>
    <name evidence="9" type="ORF">CYMTET_45974</name>
</gene>
<dbReference type="PANTHER" id="PTHR47968">
    <property type="entry name" value="CENTROMERE PROTEIN E"/>
    <property type="match status" value="1"/>
</dbReference>
<protein>
    <recommendedName>
        <fullName evidence="8">Kinesin motor domain-containing protein</fullName>
    </recommendedName>
</protein>
<feature type="coiled-coil region" evidence="6">
    <location>
        <begin position="347"/>
        <end position="421"/>
    </location>
</feature>
<keyword evidence="4 5" id="KW-0505">Motor protein</keyword>
<reference evidence="9 10" key="1">
    <citation type="journal article" date="2015" name="Genome Biol. Evol.">
        <title>Comparative Genomics of a Bacterivorous Green Alga Reveals Evolutionary Causalities and Consequences of Phago-Mixotrophic Mode of Nutrition.</title>
        <authorList>
            <person name="Burns J.A."/>
            <person name="Paasch A."/>
            <person name="Narechania A."/>
            <person name="Kim E."/>
        </authorList>
    </citation>
    <scope>NUCLEOTIDE SEQUENCE [LARGE SCALE GENOMIC DNA]</scope>
    <source>
        <strain evidence="9 10">PLY_AMNH</strain>
    </source>
</reference>
<dbReference type="SMART" id="SM00129">
    <property type="entry name" value="KISc"/>
    <property type="match status" value="1"/>
</dbReference>
<comment type="caution">
    <text evidence="9">The sequence shown here is derived from an EMBL/GenBank/DDBJ whole genome shotgun (WGS) entry which is preliminary data.</text>
</comment>
<feature type="region of interest" description="Disordered" evidence="7">
    <location>
        <begin position="1"/>
        <end position="26"/>
    </location>
</feature>
<feature type="compositionally biased region" description="Basic and acidic residues" evidence="7">
    <location>
        <begin position="819"/>
        <end position="828"/>
    </location>
</feature>
<keyword evidence="2 5" id="KW-0067">ATP-binding</keyword>
<evidence type="ECO:0000259" key="8">
    <source>
        <dbReference type="PROSITE" id="PS50067"/>
    </source>
</evidence>
<feature type="region of interest" description="Disordered" evidence="7">
    <location>
        <begin position="791"/>
        <end position="828"/>
    </location>
</feature>
<feature type="coiled-coil region" evidence="6">
    <location>
        <begin position="1281"/>
        <end position="1315"/>
    </location>
</feature>
<proteinExistence type="inferred from homology"/>
<dbReference type="Gene3D" id="3.40.850.10">
    <property type="entry name" value="Kinesin motor domain"/>
    <property type="match status" value="1"/>
</dbReference>
<evidence type="ECO:0000256" key="3">
    <source>
        <dbReference type="ARBA" id="ARBA00023054"/>
    </source>
</evidence>
<evidence type="ECO:0000256" key="6">
    <source>
        <dbReference type="SAM" id="Coils"/>
    </source>
</evidence>
<dbReference type="GO" id="GO:0008017">
    <property type="term" value="F:microtubule binding"/>
    <property type="evidence" value="ECO:0007669"/>
    <property type="project" value="InterPro"/>
</dbReference>
<dbReference type="GO" id="GO:0008608">
    <property type="term" value="P:attachment of spindle microtubules to kinetochore"/>
    <property type="evidence" value="ECO:0007669"/>
    <property type="project" value="UniProtKB-ARBA"/>
</dbReference>